<keyword evidence="6" id="KW-1185">Reference proteome</keyword>
<dbReference type="InterPro" id="IPR011711">
    <property type="entry name" value="GntR_C"/>
</dbReference>
<name>A0ABX1IWL1_9PSEU</name>
<reference evidence="5 6" key="1">
    <citation type="submission" date="2020-04" db="EMBL/GenBank/DDBJ databases">
        <title>Novel species.</title>
        <authorList>
            <person name="Teo W.F.A."/>
            <person name="Lipun K."/>
            <person name="Srisuk N."/>
            <person name="Duangmal K."/>
        </authorList>
    </citation>
    <scope>NUCLEOTIDE SEQUENCE [LARGE SCALE GENOMIC DNA]</scope>
    <source>
        <strain evidence="5 6">K13G38</strain>
    </source>
</reference>
<dbReference type="PANTHER" id="PTHR43537:SF5">
    <property type="entry name" value="UXU OPERON TRANSCRIPTIONAL REGULATOR"/>
    <property type="match status" value="1"/>
</dbReference>
<dbReference type="Gene3D" id="1.20.120.530">
    <property type="entry name" value="GntR ligand-binding domain-like"/>
    <property type="match status" value="1"/>
</dbReference>
<keyword evidence="2" id="KW-0238">DNA-binding</keyword>
<evidence type="ECO:0000313" key="6">
    <source>
        <dbReference type="Proteomes" id="UP000715441"/>
    </source>
</evidence>
<comment type="caution">
    <text evidence="5">The sequence shown here is derived from an EMBL/GenBank/DDBJ whole genome shotgun (WGS) entry which is preliminary data.</text>
</comment>
<organism evidence="5 6">
    <name type="scientific">Amycolatopsis acididurans</name>
    <dbReference type="NCBI Taxonomy" id="2724524"/>
    <lineage>
        <taxon>Bacteria</taxon>
        <taxon>Bacillati</taxon>
        <taxon>Actinomycetota</taxon>
        <taxon>Actinomycetes</taxon>
        <taxon>Pseudonocardiales</taxon>
        <taxon>Pseudonocardiaceae</taxon>
        <taxon>Amycolatopsis</taxon>
    </lineage>
</organism>
<gene>
    <name evidence="5" type="ORF">HFP15_03170</name>
</gene>
<protein>
    <submittedName>
        <fullName evidence="5">FadR family transcriptional regulator</fullName>
    </submittedName>
</protein>
<feature type="domain" description="HTH gntR-type" evidence="4">
    <location>
        <begin position="7"/>
        <end position="77"/>
    </location>
</feature>
<dbReference type="InterPro" id="IPR036388">
    <property type="entry name" value="WH-like_DNA-bd_sf"/>
</dbReference>
<evidence type="ECO:0000256" key="1">
    <source>
        <dbReference type="ARBA" id="ARBA00023015"/>
    </source>
</evidence>
<dbReference type="PANTHER" id="PTHR43537">
    <property type="entry name" value="TRANSCRIPTIONAL REGULATOR, GNTR FAMILY"/>
    <property type="match status" value="1"/>
</dbReference>
<dbReference type="InterPro" id="IPR008920">
    <property type="entry name" value="TF_FadR/GntR_C"/>
</dbReference>
<dbReference type="SUPFAM" id="SSF46785">
    <property type="entry name" value="Winged helix' DNA-binding domain"/>
    <property type="match status" value="1"/>
</dbReference>
<evidence type="ECO:0000256" key="2">
    <source>
        <dbReference type="ARBA" id="ARBA00023125"/>
    </source>
</evidence>
<accession>A0ABX1IWL1</accession>
<dbReference type="SUPFAM" id="SSF48008">
    <property type="entry name" value="GntR ligand-binding domain-like"/>
    <property type="match status" value="1"/>
</dbReference>
<dbReference type="EMBL" id="JAAXLS010000001">
    <property type="protein sequence ID" value="NKQ51878.1"/>
    <property type="molecule type" value="Genomic_DNA"/>
</dbReference>
<keyword evidence="3" id="KW-0804">Transcription</keyword>
<proteinExistence type="predicted"/>
<dbReference type="Proteomes" id="UP000715441">
    <property type="component" value="Unassembled WGS sequence"/>
</dbReference>
<evidence type="ECO:0000256" key="3">
    <source>
        <dbReference type="ARBA" id="ARBA00023163"/>
    </source>
</evidence>
<dbReference type="Pfam" id="PF07729">
    <property type="entry name" value="FCD"/>
    <property type="match status" value="1"/>
</dbReference>
<dbReference type="InterPro" id="IPR000524">
    <property type="entry name" value="Tscrpt_reg_HTH_GntR"/>
</dbReference>
<evidence type="ECO:0000259" key="4">
    <source>
        <dbReference type="PROSITE" id="PS50949"/>
    </source>
</evidence>
<dbReference type="PROSITE" id="PS50949">
    <property type="entry name" value="HTH_GNTR"/>
    <property type="match status" value="1"/>
</dbReference>
<dbReference type="SMART" id="SM00895">
    <property type="entry name" value="FCD"/>
    <property type="match status" value="1"/>
</dbReference>
<evidence type="ECO:0000313" key="5">
    <source>
        <dbReference type="EMBL" id="NKQ51878.1"/>
    </source>
</evidence>
<dbReference type="RefSeq" id="WP_168511111.1">
    <property type="nucleotide sequence ID" value="NZ_JAAXLS010000001.1"/>
</dbReference>
<sequence>MTEDGRRSRASWLAESVQDEVLARALPTGSRIGLRTELIDRFAVSPSVMNEALHILRERGLVEVRPGVNGGVFVAAQPAQVRLGALDVWFAPAVADPAELFEARVRLDELFAGVALERATPEDVRAMEWALHDMAAAREDARGYLEATMRFHHTIARASRIPVLAGMYESILALLRGAITRAAYTSGHAELVGHALEAHGNLLVAIREQDRAALREFLAVHRENVDRTPC</sequence>
<keyword evidence="1" id="KW-0805">Transcription regulation</keyword>
<dbReference type="InterPro" id="IPR036390">
    <property type="entry name" value="WH_DNA-bd_sf"/>
</dbReference>
<dbReference type="Gene3D" id="1.10.10.10">
    <property type="entry name" value="Winged helix-like DNA-binding domain superfamily/Winged helix DNA-binding domain"/>
    <property type="match status" value="1"/>
</dbReference>